<accession>A0A9Q0NYP8</accession>
<organism evidence="2 3">
    <name type="scientific">Salix viminalis</name>
    <name type="common">Common osier</name>
    <name type="synonym">Basket willow</name>
    <dbReference type="NCBI Taxonomy" id="40686"/>
    <lineage>
        <taxon>Eukaryota</taxon>
        <taxon>Viridiplantae</taxon>
        <taxon>Streptophyta</taxon>
        <taxon>Embryophyta</taxon>
        <taxon>Tracheophyta</taxon>
        <taxon>Spermatophyta</taxon>
        <taxon>Magnoliopsida</taxon>
        <taxon>eudicotyledons</taxon>
        <taxon>Gunneridae</taxon>
        <taxon>Pentapetalae</taxon>
        <taxon>rosids</taxon>
        <taxon>fabids</taxon>
        <taxon>Malpighiales</taxon>
        <taxon>Salicaceae</taxon>
        <taxon>Saliceae</taxon>
        <taxon>Salix</taxon>
    </lineage>
</organism>
<gene>
    <name evidence="2" type="ORF">OIU85_008882</name>
</gene>
<name>A0A9Q0NYP8_SALVM</name>
<dbReference type="EMBL" id="JAPFFL010000014">
    <property type="protein sequence ID" value="KAJ6678339.1"/>
    <property type="molecule type" value="Genomic_DNA"/>
</dbReference>
<reference evidence="2" key="1">
    <citation type="submission" date="2022-11" db="EMBL/GenBank/DDBJ databases">
        <authorList>
            <person name="Hyden B.L."/>
            <person name="Feng K."/>
            <person name="Yates T."/>
            <person name="Jawdy S."/>
            <person name="Smart L.B."/>
            <person name="Muchero W."/>
        </authorList>
    </citation>
    <scope>NUCLEOTIDE SEQUENCE</scope>
    <source>
        <tissue evidence="2">Shoot tip</tissue>
    </source>
</reference>
<evidence type="ECO:0000313" key="2">
    <source>
        <dbReference type="EMBL" id="KAJ6678339.1"/>
    </source>
</evidence>
<dbReference type="Proteomes" id="UP001151529">
    <property type="component" value="Chromosome 7"/>
</dbReference>
<proteinExistence type="predicted"/>
<feature type="transmembrane region" description="Helical" evidence="1">
    <location>
        <begin position="32"/>
        <end position="52"/>
    </location>
</feature>
<reference evidence="2" key="2">
    <citation type="journal article" date="2023" name="Int. J. Mol. Sci.">
        <title>De Novo Assembly and Annotation of 11 Diverse Shrub Willow (Salix) Genomes Reveals Novel Gene Organization in Sex-Linked Regions.</title>
        <authorList>
            <person name="Hyden B."/>
            <person name="Feng K."/>
            <person name="Yates T.B."/>
            <person name="Jawdy S."/>
            <person name="Cereghino C."/>
            <person name="Smart L.B."/>
            <person name="Muchero W."/>
        </authorList>
    </citation>
    <scope>NUCLEOTIDE SEQUENCE [LARGE SCALE GENOMIC DNA]</scope>
    <source>
        <tissue evidence="2">Shoot tip</tissue>
    </source>
</reference>
<keyword evidence="1" id="KW-1133">Transmembrane helix</keyword>
<protein>
    <submittedName>
        <fullName evidence="2">Uncharacterized protein</fullName>
    </submittedName>
</protein>
<keyword evidence="1" id="KW-0472">Membrane</keyword>
<evidence type="ECO:0000313" key="3">
    <source>
        <dbReference type="Proteomes" id="UP001151529"/>
    </source>
</evidence>
<keyword evidence="3" id="KW-1185">Reference proteome</keyword>
<keyword evidence="1" id="KW-0812">Transmembrane</keyword>
<feature type="non-terminal residue" evidence="2">
    <location>
        <position position="1"/>
    </location>
</feature>
<evidence type="ECO:0000256" key="1">
    <source>
        <dbReference type="SAM" id="Phobius"/>
    </source>
</evidence>
<sequence>NLKSPFATSALHFRCGCAVYVAEPIISTNGCLQLAISVSFFLLLSPCLSVYLL</sequence>
<comment type="caution">
    <text evidence="2">The sequence shown here is derived from an EMBL/GenBank/DDBJ whole genome shotgun (WGS) entry which is preliminary data.</text>
</comment>
<dbReference type="AlphaFoldDB" id="A0A9Q0NYP8"/>